<dbReference type="PANTHER" id="PTHR31635:SF196">
    <property type="entry name" value="REVERSE TRANSCRIPTASE DOMAIN-CONTAINING PROTEIN-RELATED"/>
    <property type="match status" value="1"/>
</dbReference>
<keyword evidence="2" id="KW-1185">Reference proteome</keyword>
<name>A0AAV7P351_PLEWA</name>
<evidence type="ECO:0008006" key="3">
    <source>
        <dbReference type="Google" id="ProtNLM"/>
    </source>
</evidence>
<reference evidence="1" key="1">
    <citation type="journal article" date="2022" name="bioRxiv">
        <title>Sequencing and chromosome-scale assembly of the giantPleurodeles waltlgenome.</title>
        <authorList>
            <person name="Brown T."/>
            <person name="Elewa A."/>
            <person name="Iarovenko S."/>
            <person name="Subramanian E."/>
            <person name="Araus A.J."/>
            <person name="Petzold A."/>
            <person name="Susuki M."/>
            <person name="Suzuki K.-i.T."/>
            <person name="Hayashi T."/>
            <person name="Toyoda A."/>
            <person name="Oliveira C."/>
            <person name="Osipova E."/>
            <person name="Leigh N.D."/>
            <person name="Simon A."/>
            <person name="Yun M.H."/>
        </authorList>
    </citation>
    <scope>NUCLEOTIDE SEQUENCE</scope>
    <source>
        <strain evidence="1">20211129_DDA</strain>
        <tissue evidence="1">Liver</tissue>
    </source>
</reference>
<dbReference type="PANTHER" id="PTHR31635">
    <property type="entry name" value="REVERSE TRANSCRIPTASE DOMAIN-CONTAINING PROTEIN-RELATED"/>
    <property type="match status" value="1"/>
</dbReference>
<gene>
    <name evidence="1" type="ORF">NDU88_008264</name>
</gene>
<accession>A0AAV7P351</accession>
<proteinExistence type="predicted"/>
<evidence type="ECO:0000313" key="2">
    <source>
        <dbReference type="Proteomes" id="UP001066276"/>
    </source>
</evidence>
<feature type="non-terminal residue" evidence="1">
    <location>
        <position position="1"/>
    </location>
</feature>
<comment type="caution">
    <text evidence="1">The sequence shown here is derived from an EMBL/GenBank/DDBJ whole genome shotgun (WGS) entry which is preliminary data.</text>
</comment>
<feature type="non-terminal residue" evidence="1">
    <location>
        <position position="114"/>
    </location>
</feature>
<dbReference type="Proteomes" id="UP001066276">
    <property type="component" value="Chromosome 8"/>
</dbReference>
<dbReference type="EMBL" id="JANPWB010000012">
    <property type="protein sequence ID" value="KAJ1120088.1"/>
    <property type="molecule type" value="Genomic_DNA"/>
</dbReference>
<evidence type="ECO:0000313" key="1">
    <source>
        <dbReference type="EMBL" id="KAJ1120088.1"/>
    </source>
</evidence>
<organism evidence="1 2">
    <name type="scientific">Pleurodeles waltl</name>
    <name type="common">Iberian ribbed newt</name>
    <dbReference type="NCBI Taxonomy" id="8319"/>
    <lineage>
        <taxon>Eukaryota</taxon>
        <taxon>Metazoa</taxon>
        <taxon>Chordata</taxon>
        <taxon>Craniata</taxon>
        <taxon>Vertebrata</taxon>
        <taxon>Euteleostomi</taxon>
        <taxon>Amphibia</taxon>
        <taxon>Batrachia</taxon>
        <taxon>Caudata</taxon>
        <taxon>Salamandroidea</taxon>
        <taxon>Salamandridae</taxon>
        <taxon>Pleurodelinae</taxon>
        <taxon>Pleurodeles</taxon>
    </lineage>
</organism>
<protein>
    <recommendedName>
        <fullName evidence="3">Reverse transcriptase</fullName>
    </recommendedName>
</protein>
<sequence>EGNLGNALRSLRPSVEFWRSLKLSVMARVALSKMIILPRLLYYFANLPLLIPRAWFRDLNAILRELIWDNGRRRTTLATICRPPNAGGLGAPDFEAYYLASQLQWISGWLVGQG</sequence>
<dbReference type="AlphaFoldDB" id="A0AAV7P351"/>